<dbReference type="InterPro" id="IPR029058">
    <property type="entry name" value="AB_hydrolase_fold"/>
</dbReference>
<dbReference type="SUPFAM" id="SSF53474">
    <property type="entry name" value="alpha/beta-Hydrolases"/>
    <property type="match status" value="1"/>
</dbReference>
<proteinExistence type="predicted"/>
<gene>
    <name evidence="1" type="ORF">C731_2781</name>
</gene>
<dbReference type="Gene3D" id="3.40.50.1820">
    <property type="entry name" value="alpha/beta hydrolase"/>
    <property type="match status" value="1"/>
</dbReference>
<dbReference type="AlphaFoldDB" id="K5BES6"/>
<dbReference type="PATRIC" id="fig|1122247.3.peg.2671"/>
<dbReference type="Proteomes" id="UP000006265">
    <property type="component" value="Unassembled WGS sequence"/>
</dbReference>
<comment type="caution">
    <text evidence="1">The sequence shown here is derived from an EMBL/GenBank/DDBJ whole genome shotgun (WGS) entry which is preliminary data.</text>
</comment>
<dbReference type="EMBL" id="AMRA01000076">
    <property type="protein sequence ID" value="EKF23237.1"/>
    <property type="molecule type" value="Genomic_DNA"/>
</dbReference>
<protein>
    <submittedName>
        <fullName evidence="1">Putative non-ribosomal peptide synthetase</fullName>
    </submittedName>
</protein>
<evidence type="ECO:0000313" key="1">
    <source>
        <dbReference type="EMBL" id="EKF23237.1"/>
    </source>
</evidence>
<reference evidence="1 2" key="1">
    <citation type="journal article" date="2012" name="J. Bacteriol.">
        <title>Genome sequence of Mycobacterium hassiacum DSM 44199, a rare source of heat-stable mycobacterial proteins.</title>
        <authorList>
            <person name="Tiago I."/>
            <person name="Maranha A."/>
            <person name="Mendes V."/>
            <person name="Alarico S."/>
            <person name="Moynihan P.J."/>
            <person name="Clarke A.J."/>
            <person name="Macedo-Ribeiro S."/>
            <person name="Pereira P.J."/>
            <person name="Empadinhas N."/>
        </authorList>
    </citation>
    <scope>NUCLEOTIDE SEQUENCE [LARGE SCALE GENOMIC DNA]</scope>
    <source>
        <strain evidence="2">DSM 44199 / CIP 105218 / JCM 12690 / 3849</strain>
    </source>
</reference>
<dbReference type="eggNOG" id="COG3319">
    <property type="taxonomic scope" value="Bacteria"/>
</dbReference>
<accession>K5BES6</accession>
<keyword evidence="2" id="KW-1185">Reference proteome</keyword>
<sequence length="124" mass="14264">MRMCNIEVPDQDEPLTVEQAEALLREHAAVEFRRYTYLRDLIVGNINTNRGLYRDYQPEIYDGDMVVFTAVGETETGPSATESWRPYVTGDIAEYRVDCIHADMLTVESVAKYGEQLRRILRGD</sequence>
<evidence type="ECO:0000313" key="2">
    <source>
        <dbReference type="Proteomes" id="UP000006265"/>
    </source>
</evidence>
<dbReference type="STRING" id="1122247.GCA_000379865_03791"/>
<organism evidence="1 2">
    <name type="scientific">Mycolicibacterium hassiacum (strain DSM 44199 / CIP 105218 / JCM 12690 / 3849)</name>
    <name type="common">Mycobacterium hassiacum</name>
    <dbReference type="NCBI Taxonomy" id="1122247"/>
    <lineage>
        <taxon>Bacteria</taxon>
        <taxon>Bacillati</taxon>
        <taxon>Actinomycetota</taxon>
        <taxon>Actinomycetes</taxon>
        <taxon>Mycobacteriales</taxon>
        <taxon>Mycobacteriaceae</taxon>
        <taxon>Mycolicibacterium</taxon>
    </lineage>
</organism>
<name>K5BES6_MYCHD</name>